<sequence length="299" mass="32358">MKGLTFAAILIHTSLFNTVTAQNASDATIGVNLPTAAAAPPATGVVYSGGHVLQNPTIQPIYWGHKTAGHIVGLVQPPMDLFYSEIVGSSYLLMPEYQVQEATFNTSYFYEMDNGAVLDDTLDIQPFLINLAKKGIIYPNQNTYYPVYVRVAGLLWNNLESCTDFCYYRNSVTYANGQTIYYGVFPLYMSFCTPCTSISQIANLIINSAMALASAVTNPEASSSSASQASLGYVDSVSGVGIGELCRTVRKVSKLEEVFTVNGRYFQLPPLWSEKLQGCTANFQTLAVPVAALLGAPTQ</sequence>
<evidence type="ECO:0000256" key="1">
    <source>
        <dbReference type="SAM" id="SignalP"/>
    </source>
</evidence>
<name>A0A507FPJ1_9FUNG</name>
<reference evidence="2 3" key="1">
    <citation type="journal article" date="2019" name="Sci. Rep.">
        <title>Comparative genomics of chytrid fungi reveal insights into the obligate biotrophic and pathogenic lifestyle of Synchytrium endobioticum.</title>
        <authorList>
            <person name="van de Vossenberg B.T.L.H."/>
            <person name="Warris S."/>
            <person name="Nguyen H.D.T."/>
            <person name="van Gent-Pelzer M.P.E."/>
            <person name="Joly D.L."/>
            <person name="van de Geest H.C."/>
            <person name="Bonants P.J.M."/>
            <person name="Smith D.S."/>
            <person name="Levesque C.A."/>
            <person name="van der Lee T.A.J."/>
        </authorList>
    </citation>
    <scope>NUCLEOTIDE SEQUENCE [LARGE SCALE GENOMIC DNA]</scope>
    <source>
        <strain evidence="2 3">CBS 675.73</strain>
    </source>
</reference>
<evidence type="ECO:0000313" key="3">
    <source>
        <dbReference type="Proteomes" id="UP000320333"/>
    </source>
</evidence>
<accession>A0A507FPJ1</accession>
<comment type="caution">
    <text evidence="2">The sequence shown here is derived from an EMBL/GenBank/DDBJ whole genome shotgun (WGS) entry which is preliminary data.</text>
</comment>
<gene>
    <name evidence="2" type="ORF">CcCBS67573_g00366</name>
</gene>
<keyword evidence="3" id="KW-1185">Reference proteome</keyword>
<keyword evidence="1" id="KW-0732">Signal</keyword>
<dbReference type="AlphaFoldDB" id="A0A507FPJ1"/>
<organism evidence="2 3">
    <name type="scientific">Chytriomyces confervae</name>
    <dbReference type="NCBI Taxonomy" id="246404"/>
    <lineage>
        <taxon>Eukaryota</taxon>
        <taxon>Fungi</taxon>
        <taxon>Fungi incertae sedis</taxon>
        <taxon>Chytridiomycota</taxon>
        <taxon>Chytridiomycota incertae sedis</taxon>
        <taxon>Chytridiomycetes</taxon>
        <taxon>Chytridiales</taxon>
        <taxon>Chytriomycetaceae</taxon>
        <taxon>Chytriomyces</taxon>
    </lineage>
</organism>
<proteinExistence type="predicted"/>
<feature type="chain" id="PRO_5021344345" evidence="1">
    <location>
        <begin position="22"/>
        <end position="299"/>
    </location>
</feature>
<dbReference type="EMBL" id="QEAP01000005">
    <property type="protein sequence ID" value="TPX78339.1"/>
    <property type="molecule type" value="Genomic_DNA"/>
</dbReference>
<dbReference type="Proteomes" id="UP000320333">
    <property type="component" value="Unassembled WGS sequence"/>
</dbReference>
<feature type="signal peptide" evidence="1">
    <location>
        <begin position="1"/>
        <end position="21"/>
    </location>
</feature>
<dbReference type="OrthoDB" id="2115960at2759"/>
<protein>
    <submittedName>
        <fullName evidence="2">Uncharacterized protein</fullName>
    </submittedName>
</protein>
<evidence type="ECO:0000313" key="2">
    <source>
        <dbReference type="EMBL" id="TPX78339.1"/>
    </source>
</evidence>